<evidence type="ECO:0000313" key="2">
    <source>
        <dbReference type="Proteomes" id="UP000232587"/>
    </source>
</evidence>
<dbReference type="Pfam" id="PF11000">
    <property type="entry name" value="DUF2840"/>
    <property type="match status" value="1"/>
</dbReference>
<keyword evidence="2" id="KW-1185">Reference proteome</keyword>
<comment type="caution">
    <text evidence="1">The sequence shown here is derived from an EMBL/GenBank/DDBJ whole genome shotgun (WGS) entry which is preliminary data.</text>
</comment>
<dbReference type="AlphaFoldDB" id="A0A2N0H5X2"/>
<dbReference type="InterPro" id="IPR021263">
    <property type="entry name" value="DUF2840"/>
</dbReference>
<name>A0A2N0H5X2_9SPHN</name>
<sequence>MCDSPHLTHVTLIWREGEREDWLKFGRPVAERIIDRRQRIESYAAGQVFGLVRWASNDYGTVRSTLEIVRAVGVGEPCIPIAQVDPGGELLLSVRGWPKVAQVFRLIDAIEASDIDPCEVAPDHWQHIHNRLAGRERPRGYSPARHRAWLLRKALLP</sequence>
<proteinExistence type="predicted"/>
<dbReference type="Proteomes" id="UP000232587">
    <property type="component" value="Unassembled WGS sequence"/>
</dbReference>
<accession>A0A2N0H5X2</accession>
<dbReference type="OrthoDB" id="9810432at2"/>
<reference evidence="1 2" key="1">
    <citation type="submission" date="2017-11" db="EMBL/GenBank/DDBJ databases">
        <title>Genomic Encyclopedia of Type Strains, Phase III (KMG-III): the genomes of soil and plant-associated and newly described type strains.</title>
        <authorList>
            <person name="Whitman W."/>
        </authorList>
    </citation>
    <scope>NUCLEOTIDE SEQUENCE [LARGE SCALE GENOMIC DNA]</scope>
    <source>
        <strain evidence="1 2">CGMCC 1.12274</strain>
    </source>
</reference>
<evidence type="ECO:0000313" key="1">
    <source>
        <dbReference type="EMBL" id="PKB14317.1"/>
    </source>
</evidence>
<organism evidence="1 2">
    <name type="scientific">Novosphingobium kunmingense</name>
    <dbReference type="NCBI Taxonomy" id="1211806"/>
    <lineage>
        <taxon>Bacteria</taxon>
        <taxon>Pseudomonadati</taxon>
        <taxon>Pseudomonadota</taxon>
        <taxon>Alphaproteobacteria</taxon>
        <taxon>Sphingomonadales</taxon>
        <taxon>Sphingomonadaceae</taxon>
        <taxon>Novosphingobium</taxon>
    </lineage>
</organism>
<dbReference type="EMBL" id="PHUF01000005">
    <property type="protein sequence ID" value="PKB14317.1"/>
    <property type="molecule type" value="Genomic_DNA"/>
</dbReference>
<gene>
    <name evidence="1" type="ORF">B0I00_2949</name>
</gene>
<protein>
    <submittedName>
        <fullName evidence="1">Uncharacterized protein DUF2840</fullName>
    </submittedName>
</protein>